<dbReference type="EMBL" id="JBHTCG010000004">
    <property type="protein sequence ID" value="MFC7382208.1"/>
    <property type="molecule type" value="Genomic_DNA"/>
</dbReference>
<comment type="caution">
    <text evidence="1">The sequence shown here is derived from an EMBL/GenBank/DDBJ whole genome shotgun (WGS) entry which is preliminary data.</text>
</comment>
<dbReference type="NCBIfam" id="TIGR01863">
    <property type="entry name" value="cas_Csd1"/>
    <property type="match status" value="1"/>
</dbReference>
<dbReference type="Proteomes" id="UP001596496">
    <property type="component" value="Unassembled WGS sequence"/>
</dbReference>
<protein>
    <submittedName>
        <fullName evidence="1">Type I-C CRISPR-associated protein Cas8c/Csd1</fullName>
    </submittedName>
</protein>
<dbReference type="Pfam" id="PF09709">
    <property type="entry name" value="Cas_Csd1"/>
    <property type="match status" value="1"/>
</dbReference>
<sequence length="576" mass="62627">MLIKQLVAHARDRTDLPPPYYRNRSVRWAIDLDSAGRPRGDHLIDLSTPEAKAGQMLATPYVQRSGTGSLPFLLTDTLQYVLAAAKDDSDKQIADAQRRNADFIALIDRWAKDEPLAAPVVAFFHSGAHTKMVIPPGAAPTDVVAIRTDDGWVHALPSAVTIWGDIVRQRKSSSDEIGICLSCGQPGPLLDTIPEPVKSGAIPVPGGRGRDAQLVSINKSAQGRGGAIQLANTPICDTCGSRAMSALNALLADPHHHQRGNDNVMTWWLRRPAPISPLASVRDASPEQVNAIIEQVHLPPVRRAAWVDGNDFYAITLSANQSRVVIRDWIDIPLIQLCENIESWFADHAMTDLWVDGPQKVPLWRMTAALGRHGKQGYVKDSAPTGAARDLMAAALHRTALPANLLARLIQRIRADGHVDLARAALLRLLLIRANPALKETLVDGLNRDSTDAGYVSGRLFAVLEDIQRTALENINTTIADKYFGAAMGRPLAVLTMLRKNATGHLRRLRGTRRPAGIALDKRLDDVLQQLHQELPAVLDLAGQGRFVLGYHHQRAADRAAARQAAANKAAAVESA</sequence>
<keyword evidence="2" id="KW-1185">Reference proteome</keyword>
<accession>A0ABW2P326</accession>
<evidence type="ECO:0000313" key="2">
    <source>
        <dbReference type="Proteomes" id="UP001596496"/>
    </source>
</evidence>
<dbReference type="RefSeq" id="WP_380825375.1">
    <property type="nucleotide sequence ID" value="NZ_JBHTCG010000004.1"/>
</dbReference>
<proteinExistence type="predicted"/>
<reference evidence="2" key="1">
    <citation type="journal article" date="2019" name="Int. J. Syst. Evol. Microbiol.">
        <title>The Global Catalogue of Microorganisms (GCM) 10K type strain sequencing project: providing services to taxonomists for standard genome sequencing and annotation.</title>
        <authorList>
            <consortium name="The Broad Institute Genomics Platform"/>
            <consortium name="The Broad Institute Genome Sequencing Center for Infectious Disease"/>
            <person name="Wu L."/>
            <person name="Ma J."/>
        </authorList>
    </citation>
    <scope>NUCLEOTIDE SEQUENCE [LARGE SCALE GENOMIC DNA]</scope>
    <source>
        <strain evidence="2">CECT 7649</strain>
    </source>
</reference>
<evidence type="ECO:0000313" key="1">
    <source>
        <dbReference type="EMBL" id="MFC7382208.1"/>
    </source>
</evidence>
<name>A0ABW2P326_9ACTN</name>
<gene>
    <name evidence="1" type="primary">cas8c</name>
    <name evidence="1" type="ORF">ACFQSB_08325</name>
</gene>
<organism evidence="1 2">
    <name type="scientific">Sphaerisporangium rhizosphaerae</name>
    <dbReference type="NCBI Taxonomy" id="2269375"/>
    <lineage>
        <taxon>Bacteria</taxon>
        <taxon>Bacillati</taxon>
        <taxon>Actinomycetota</taxon>
        <taxon>Actinomycetes</taxon>
        <taxon>Streptosporangiales</taxon>
        <taxon>Streptosporangiaceae</taxon>
        <taxon>Sphaerisporangium</taxon>
    </lineage>
</organism>
<dbReference type="InterPro" id="IPR010144">
    <property type="entry name" value="CRISPR-assoc_prot_Csd1-typ"/>
</dbReference>